<name>A0A1I7G5U9_9PROT</name>
<gene>
    <name evidence="2" type="ORF">SAMN05216339_102231</name>
</gene>
<dbReference type="Proteomes" id="UP000183926">
    <property type="component" value="Unassembled WGS sequence"/>
</dbReference>
<dbReference type="EMBL" id="FPBL01000002">
    <property type="protein sequence ID" value="SFU43809.1"/>
    <property type="molecule type" value="Genomic_DNA"/>
</dbReference>
<organism evidence="2 3">
    <name type="scientific">Nitrosomonas eutropha</name>
    <dbReference type="NCBI Taxonomy" id="916"/>
    <lineage>
        <taxon>Bacteria</taxon>
        <taxon>Pseudomonadati</taxon>
        <taxon>Pseudomonadota</taxon>
        <taxon>Betaproteobacteria</taxon>
        <taxon>Nitrosomonadales</taxon>
        <taxon>Nitrosomonadaceae</taxon>
        <taxon>Nitrosomonas</taxon>
    </lineage>
</organism>
<reference evidence="2 3" key="1">
    <citation type="submission" date="2016-10" db="EMBL/GenBank/DDBJ databases">
        <authorList>
            <person name="de Groot N.N."/>
        </authorList>
    </citation>
    <scope>NUCLEOTIDE SEQUENCE [LARGE SCALE GENOMIC DNA]</scope>
    <source>
        <strain evidence="2 3">Nm24</strain>
    </source>
</reference>
<protein>
    <submittedName>
        <fullName evidence="2">Alginate export</fullName>
    </submittedName>
</protein>
<evidence type="ECO:0000259" key="1">
    <source>
        <dbReference type="Pfam" id="PF13372"/>
    </source>
</evidence>
<feature type="domain" description="Alginate export" evidence="1">
    <location>
        <begin position="190"/>
        <end position="584"/>
    </location>
</feature>
<evidence type="ECO:0000313" key="3">
    <source>
        <dbReference type="Proteomes" id="UP000183926"/>
    </source>
</evidence>
<evidence type="ECO:0000313" key="2">
    <source>
        <dbReference type="EMBL" id="SFU43809.1"/>
    </source>
</evidence>
<dbReference type="Gene3D" id="2.40.160.100">
    <property type="match status" value="1"/>
</dbReference>
<accession>A0A1I7G5U9</accession>
<dbReference type="InterPro" id="IPR053728">
    <property type="entry name" value="Alginate_Permeability_Chnl"/>
</dbReference>
<sequence>MNMCKICPEISFRIFRGSIQRIINPKLLIIPFHNNYYRMYITDATDLGLSQNSLIKKLTESFIDKLSSTIRASLQVTIACLICISGSSQVFASDHFATENQFDWSKAPPVTPPPRSGIFGKPPADPGYFSLLDWFDGNRRDKPQFDPHPPSALTTTPAFDFDSRYLEQPGHEKDFFDPVKRIHLGDDWLLSFGGSFWYRYMHETDSRLNPAKANNDYHLLRTRLHADLWYQDRFRLFAEMLDARALGLDLPPLAIDKNHTDMLNLFADVKLGQFMDGPAYLRVGRQELLYGSQRLISTLDWANTRRTFQGIKTFWQNPTFNLDAFWVRPMVTEPNQFDNWDKDRNFVGLWGTYKAIPGQVLDLYYLSLIDNRAVSPANITQGNVLQGNSVLHTIGARWAGDYERILYELEGMYQFGRRSHLDISAFSIASGVGYQLPLPMNPQFWLRYDFASGDKNPSDGHSNTFNQLFPFGHYYFGYMDQVGRQNIHDFNAQFSMNPQPWVSLTGQYHRFYLANKRDYLYNAAGVGFIRDINGQSGSHVGDEIDFVVNFHVSRHHDILLGYSKLFTGTFVKNQRPGVSPDLFYAQHNFRF</sequence>
<dbReference type="Pfam" id="PF13372">
    <property type="entry name" value="Alginate_exp"/>
    <property type="match status" value="1"/>
</dbReference>
<proteinExistence type="predicted"/>
<dbReference type="AlphaFoldDB" id="A0A1I7G5U9"/>
<dbReference type="InterPro" id="IPR025388">
    <property type="entry name" value="Alginate_export_dom"/>
</dbReference>